<gene>
    <name evidence="1" type="ORF">OOU_Y34scaffold00580g12</name>
</gene>
<reference evidence="1" key="1">
    <citation type="journal article" date="2012" name="PLoS Genet.">
        <title>Comparative analysis of the genomes of two field isolates of the rice blast fungus Magnaporthe oryzae.</title>
        <authorList>
            <person name="Xue M."/>
            <person name="Yang J."/>
            <person name="Li Z."/>
            <person name="Hu S."/>
            <person name="Yao N."/>
            <person name="Dean R.A."/>
            <person name="Zhao W."/>
            <person name="Shen M."/>
            <person name="Zhang H."/>
            <person name="Li C."/>
            <person name="Liu L."/>
            <person name="Cao L."/>
            <person name="Xu X."/>
            <person name="Xing Y."/>
            <person name="Hsiang T."/>
            <person name="Zhang Z."/>
            <person name="Xu J.R."/>
            <person name="Peng Y.L."/>
        </authorList>
    </citation>
    <scope>NUCLEOTIDE SEQUENCE</scope>
    <source>
        <strain evidence="1">Y34</strain>
    </source>
</reference>
<sequence>MPSSPDLAGLGRSHDVNDEISPASLRLNMSPVAMERAWIKLRFCHFGIAATENREFHFSPLRARKTPVLDSSHTQKPLGHGKQPFAPMPHGVVASEFPSHLSLLHEVRLGPESIIPANRYIELNEIDTVLLVTNLSALGRTVSHAFHAAVILVSRDWQNRHLLQGSDAKVIRYMSHITCDSRRFQPRRVQDPASVHHTLSHKCLVVDVRSSKRLPVLIPDWQGGPPPGVMSLNGALGRMGTLLFNCLSTTRPQSDQTEFLVVMQQIKKFYAEAEAEAQAEAEAEPEINPDPLEDIDMAEPELVSFLERSDQKPMLVFLPGMNNIDQIMRTNIGTLHIERPVITRFVFSRDIIMSILVHENRLTFSASWNGPWHMEDRVQELMDNCVDKVFEGLGLRPPVAAGYQDLQNQFPPVNTTTRIEPEVPAVIPGRRWIVPPIRELLGQYF</sequence>
<evidence type="ECO:0000313" key="1">
    <source>
        <dbReference type="EMBL" id="ELQ37737.1"/>
    </source>
</evidence>
<dbReference type="EMBL" id="JH793374">
    <property type="protein sequence ID" value="ELQ37737.1"/>
    <property type="molecule type" value="Genomic_DNA"/>
</dbReference>
<protein>
    <submittedName>
        <fullName evidence="1">Uncharacterized protein</fullName>
    </submittedName>
</protein>
<dbReference type="AlphaFoldDB" id="A0AA97NX30"/>
<organism evidence="1">
    <name type="scientific">Pyricularia oryzae (strain Y34)</name>
    <name type="common">Rice blast fungus</name>
    <name type="synonym">Magnaporthe oryzae</name>
    <dbReference type="NCBI Taxonomy" id="1143189"/>
    <lineage>
        <taxon>Eukaryota</taxon>
        <taxon>Fungi</taxon>
        <taxon>Dikarya</taxon>
        <taxon>Ascomycota</taxon>
        <taxon>Pezizomycotina</taxon>
        <taxon>Sordariomycetes</taxon>
        <taxon>Sordariomycetidae</taxon>
        <taxon>Magnaporthales</taxon>
        <taxon>Pyriculariaceae</taxon>
        <taxon>Pyricularia</taxon>
    </lineage>
</organism>
<dbReference type="Gene3D" id="3.30.559.30">
    <property type="entry name" value="Nonribosomal peptide synthetase, condensation domain"/>
    <property type="match status" value="1"/>
</dbReference>
<dbReference type="Proteomes" id="UP000011086">
    <property type="component" value="Unassembled WGS sequence"/>
</dbReference>
<name>A0AA97NX30_PYRO3</name>
<accession>A0AA97NX30</accession>
<proteinExistence type="predicted"/>
<dbReference type="PANTHER" id="PTHR42034">
    <property type="entry name" value="CHROMOSOME 7, WHOLE GENOME SHOTGUN SEQUENCE-RELATED"/>
    <property type="match status" value="1"/>
</dbReference>
<dbReference type="PANTHER" id="PTHR42034:SF1">
    <property type="entry name" value="CONDENSATION DOMAIN-CONTAINING PROTEIN"/>
    <property type="match status" value="1"/>
</dbReference>